<feature type="region of interest" description="Disordered" evidence="2">
    <location>
        <begin position="245"/>
        <end position="284"/>
    </location>
</feature>
<keyword evidence="4" id="KW-1185">Reference proteome</keyword>
<accession>A0A8H5CFK9</accession>
<dbReference type="EMBL" id="JAACJM010000171">
    <property type="protein sequence ID" value="KAF5340850.1"/>
    <property type="molecule type" value="Genomic_DNA"/>
</dbReference>
<evidence type="ECO:0000313" key="4">
    <source>
        <dbReference type="Proteomes" id="UP000559256"/>
    </source>
</evidence>
<gene>
    <name evidence="3" type="ORF">D9758_016601</name>
</gene>
<dbReference type="PANTHER" id="PTHR12817:SF0">
    <property type="entry name" value="GEO08327P1"/>
    <property type="match status" value="1"/>
</dbReference>
<dbReference type="Pfam" id="PF04051">
    <property type="entry name" value="TRAPP"/>
    <property type="match status" value="1"/>
</dbReference>
<dbReference type="Gene3D" id="3.30.1380.20">
    <property type="entry name" value="Trafficking protein particle complex subunit 3"/>
    <property type="match status" value="1"/>
</dbReference>
<dbReference type="PANTHER" id="PTHR12817">
    <property type="entry name" value="TRAFFICKING PROTEIN PARTICLE COMPLEX SUBUNIT 6B"/>
    <property type="match status" value="1"/>
</dbReference>
<organism evidence="3 4">
    <name type="scientific">Tetrapyrgos nigripes</name>
    <dbReference type="NCBI Taxonomy" id="182062"/>
    <lineage>
        <taxon>Eukaryota</taxon>
        <taxon>Fungi</taxon>
        <taxon>Dikarya</taxon>
        <taxon>Basidiomycota</taxon>
        <taxon>Agaricomycotina</taxon>
        <taxon>Agaricomycetes</taxon>
        <taxon>Agaricomycetidae</taxon>
        <taxon>Agaricales</taxon>
        <taxon>Marasmiineae</taxon>
        <taxon>Marasmiaceae</taxon>
        <taxon>Tetrapyrgos</taxon>
    </lineage>
</organism>
<dbReference type="GO" id="GO:0005801">
    <property type="term" value="C:cis-Golgi network"/>
    <property type="evidence" value="ECO:0007669"/>
    <property type="project" value="TreeGrafter"/>
</dbReference>
<evidence type="ECO:0000313" key="3">
    <source>
        <dbReference type="EMBL" id="KAF5340850.1"/>
    </source>
</evidence>
<comment type="similarity">
    <text evidence="1">Belongs to the TRAPP small subunits family. BET3 subfamily.</text>
</comment>
<dbReference type="SUPFAM" id="SSF140996">
    <property type="entry name" value="Hermes dimerisation domain"/>
    <property type="match status" value="1"/>
</dbReference>
<proteinExistence type="inferred from homology"/>
<dbReference type="InterPro" id="IPR024096">
    <property type="entry name" value="NO_sig/Golgi_transp_ligand-bd"/>
</dbReference>
<dbReference type="InterPro" id="IPR037992">
    <property type="entry name" value="TRAPPC6/Trs33"/>
</dbReference>
<name>A0A8H5CFK9_9AGAR</name>
<evidence type="ECO:0000256" key="2">
    <source>
        <dbReference type="SAM" id="MobiDB-lite"/>
    </source>
</evidence>
<dbReference type="AlphaFoldDB" id="A0A8H5CFK9"/>
<feature type="compositionally biased region" description="Acidic residues" evidence="2">
    <location>
        <begin position="274"/>
        <end position="284"/>
    </location>
</feature>
<sequence>MVFLVFRDWVDRPVSARVKRDAWVCSDCSVQEDIEKEMVDAGLIPPPQPALSTLPLKTENPRDSTISLNSRSGKNAAVDEEEEAIRTRLEAIGLHVGVNFAERLCRETLDVIKFVCKDLWAACWDRQVDNLQTNHRGIYVLQDNTFKTITHLSSWEGRADATHKAKLAATAYTTTSDADAPCNLSELWIDGPFGLLSAPVYDGASLNTDAESTNNETNQCSYIPKGNNIKSIQCRRKDSQKSINNCQEGTGIEEGQTSTSVIDVDGSDSASESGESESSPEDEALELADEAELRQKMKTWTAPVYAFYDPIPTIEYINGRKCQVFKCSGTACHKEIRRYQDKSDANATKGLRDHIQSCKCWGAAVLENVKNLKGDEARKAARSYLKDGTITAAFQRVNKGTVTYSHRQHTKTETHAEIVCWVAESARPFTIVRDCRFMCLMKTGRPGYYLPHPTTVSRNVKTVFAKSQRRIASLLREYDGRLNFATDAWTSPNHHAYVAVTVHLEQEGVPLSFLLDFVELGKILKDATVYFSRSTPNLATVIPSMD</sequence>
<evidence type="ECO:0000256" key="1">
    <source>
        <dbReference type="ARBA" id="ARBA00006218"/>
    </source>
</evidence>
<protein>
    <submittedName>
        <fullName evidence="3">Uncharacterized protein</fullName>
    </submittedName>
</protein>
<reference evidence="3 4" key="1">
    <citation type="journal article" date="2020" name="ISME J.">
        <title>Uncovering the hidden diversity of litter-decomposition mechanisms in mushroom-forming fungi.</title>
        <authorList>
            <person name="Floudas D."/>
            <person name="Bentzer J."/>
            <person name="Ahren D."/>
            <person name="Johansson T."/>
            <person name="Persson P."/>
            <person name="Tunlid A."/>
        </authorList>
    </citation>
    <scope>NUCLEOTIDE SEQUENCE [LARGE SCALE GENOMIC DNA]</scope>
    <source>
        <strain evidence="3 4">CBS 291.85</strain>
    </source>
</reference>
<dbReference type="GO" id="GO:0005802">
    <property type="term" value="C:trans-Golgi network"/>
    <property type="evidence" value="ECO:0007669"/>
    <property type="project" value="TreeGrafter"/>
</dbReference>
<dbReference type="OrthoDB" id="2677917at2759"/>
<dbReference type="CDD" id="cd14944">
    <property type="entry name" value="TRAPPC6A_Trs33"/>
    <property type="match status" value="1"/>
</dbReference>
<dbReference type="SUPFAM" id="SSF111126">
    <property type="entry name" value="Ligand-binding domain in the NO signalling and Golgi transport"/>
    <property type="match status" value="1"/>
</dbReference>
<comment type="caution">
    <text evidence="3">The sequence shown here is derived from an EMBL/GenBank/DDBJ whole genome shotgun (WGS) entry which is preliminary data.</text>
</comment>
<dbReference type="Proteomes" id="UP000559256">
    <property type="component" value="Unassembled WGS sequence"/>
</dbReference>
<dbReference type="InterPro" id="IPR007194">
    <property type="entry name" value="TRAPP_component"/>
</dbReference>
<dbReference type="GO" id="GO:0030008">
    <property type="term" value="C:TRAPP complex"/>
    <property type="evidence" value="ECO:0007669"/>
    <property type="project" value="TreeGrafter"/>
</dbReference>
<dbReference type="GO" id="GO:0006888">
    <property type="term" value="P:endoplasmic reticulum to Golgi vesicle-mediated transport"/>
    <property type="evidence" value="ECO:0007669"/>
    <property type="project" value="TreeGrafter"/>
</dbReference>